<comment type="subcellular location">
    <subcellularLocation>
        <location evidence="1">Nucleus</location>
    </subcellularLocation>
</comment>
<keyword evidence="5" id="KW-0539">Nucleus</keyword>
<sequence>MAPPDICVLCNRTGADDIAGTLQSTPDGRIVAHDKCMEFAPRVVEQKSQEATEGFDFDVLTVLKEIKRGQRLRCNKCRKSGATVGCTVKKCNRTYHFPCLIEAGGSREEFE</sequence>
<dbReference type="Pfam" id="PF13771">
    <property type="entry name" value="zf-HC5HC2H"/>
    <property type="match status" value="1"/>
</dbReference>
<evidence type="ECO:0000256" key="5">
    <source>
        <dbReference type="ARBA" id="ARBA00023242"/>
    </source>
</evidence>
<reference evidence="7" key="1">
    <citation type="thesis" date="2020" institute="ProQuest LLC" country="789 East Eisenhower Parkway, Ann Arbor, MI, USA">
        <title>Comparative Genomics and Chromosome Evolution.</title>
        <authorList>
            <person name="Mudd A.B."/>
        </authorList>
    </citation>
    <scope>NUCLEOTIDE SEQUENCE</scope>
    <source>
        <strain evidence="7">HN-11 Male</strain>
        <tissue evidence="7">Kidney and liver</tissue>
    </source>
</reference>
<dbReference type="Gene3D" id="3.30.40.10">
    <property type="entry name" value="Zinc/RING finger domain, C3HC4 (zinc finger)"/>
    <property type="match status" value="1"/>
</dbReference>
<dbReference type="PANTHER" id="PTHR12420:SF4">
    <property type="entry name" value="PHD FINGER PROTEIN 11"/>
    <property type="match status" value="1"/>
</dbReference>
<dbReference type="PROSITE" id="PS51805">
    <property type="entry name" value="EPHD"/>
    <property type="match status" value="1"/>
</dbReference>
<dbReference type="AlphaFoldDB" id="A0A8J6FP39"/>
<evidence type="ECO:0000313" key="7">
    <source>
        <dbReference type="EMBL" id="KAG9491843.1"/>
    </source>
</evidence>
<keyword evidence="2" id="KW-0479">Metal-binding</keyword>
<dbReference type="PANTHER" id="PTHR12420">
    <property type="entry name" value="PHD FINGER PROTEIN"/>
    <property type="match status" value="1"/>
</dbReference>
<dbReference type="SUPFAM" id="SSF57903">
    <property type="entry name" value="FYVE/PHD zinc finger"/>
    <property type="match status" value="1"/>
</dbReference>
<dbReference type="OrthoDB" id="2384350at2759"/>
<evidence type="ECO:0000259" key="6">
    <source>
        <dbReference type="PROSITE" id="PS51805"/>
    </source>
</evidence>
<evidence type="ECO:0000256" key="2">
    <source>
        <dbReference type="ARBA" id="ARBA00022723"/>
    </source>
</evidence>
<keyword evidence="4" id="KW-0862">Zinc</keyword>
<evidence type="ECO:0000256" key="1">
    <source>
        <dbReference type="ARBA" id="ARBA00004123"/>
    </source>
</evidence>
<dbReference type="InterPro" id="IPR034732">
    <property type="entry name" value="EPHD"/>
</dbReference>
<proteinExistence type="predicted"/>
<protein>
    <recommendedName>
        <fullName evidence="6">PHD-type domain-containing protein</fullName>
    </recommendedName>
</protein>
<dbReference type="InterPro" id="IPR013083">
    <property type="entry name" value="Znf_RING/FYVE/PHD"/>
</dbReference>
<dbReference type="EMBL" id="WNTK01000001">
    <property type="protein sequence ID" value="KAG9491843.1"/>
    <property type="molecule type" value="Genomic_DNA"/>
</dbReference>
<accession>A0A8J6FP39</accession>
<organism evidence="7 8">
    <name type="scientific">Eleutherodactylus coqui</name>
    <name type="common">Puerto Rican coqui</name>
    <dbReference type="NCBI Taxonomy" id="57060"/>
    <lineage>
        <taxon>Eukaryota</taxon>
        <taxon>Metazoa</taxon>
        <taxon>Chordata</taxon>
        <taxon>Craniata</taxon>
        <taxon>Vertebrata</taxon>
        <taxon>Euteleostomi</taxon>
        <taxon>Amphibia</taxon>
        <taxon>Batrachia</taxon>
        <taxon>Anura</taxon>
        <taxon>Neobatrachia</taxon>
        <taxon>Hyloidea</taxon>
        <taxon>Eleutherodactylidae</taxon>
        <taxon>Eleutherodactylinae</taxon>
        <taxon>Eleutherodactylus</taxon>
        <taxon>Eleutherodactylus</taxon>
    </lineage>
</organism>
<name>A0A8J6FP39_ELECQ</name>
<gene>
    <name evidence="7" type="ORF">GDO78_000375</name>
</gene>
<evidence type="ECO:0000313" key="8">
    <source>
        <dbReference type="Proteomes" id="UP000770717"/>
    </source>
</evidence>
<evidence type="ECO:0000256" key="4">
    <source>
        <dbReference type="ARBA" id="ARBA00022833"/>
    </source>
</evidence>
<dbReference type="InterPro" id="IPR051188">
    <property type="entry name" value="PHD-type_Zinc_Finger"/>
</dbReference>
<comment type="caution">
    <text evidence="7">The sequence shown here is derived from an EMBL/GenBank/DDBJ whole genome shotgun (WGS) entry which is preliminary data.</text>
</comment>
<dbReference type="GO" id="GO:0005634">
    <property type="term" value="C:nucleus"/>
    <property type="evidence" value="ECO:0007669"/>
    <property type="project" value="UniProtKB-SubCell"/>
</dbReference>
<dbReference type="GO" id="GO:0008270">
    <property type="term" value="F:zinc ion binding"/>
    <property type="evidence" value="ECO:0007669"/>
    <property type="project" value="UniProtKB-KW"/>
</dbReference>
<feature type="domain" description="PHD-type" evidence="6">
    <location>
        <begin position="4"/>
        <end position="111"/>
    </location>
</feature>
<dbReference type="Proteomes" id="UP000770717">
    <property type="component" value="Unassembled WGS sequence"/>
</dbReference>
<keyword evidence="8" id="KW-1185">Reference proteome</keyword>
<evidence type="ECO:0000256" key="3">
    <source>
        <dbReference type="ARBA" id="ARBA00022771"/>
    </source>
</evidence>
<keyword evidence="3" id="KW-0863">Zinc-finger</keyword>
<dbReference type="InterPro" id="IPR011011">
    <property type="entry name" value="Znf_FYVE_PHD"/>
</dbReference>